<dbReference type="InterPro" id="IPR050767">
    <property type="entry name" value="Sel1_AlgK"/>
</dbReference>
<dbReference type="InterPro" id="IPR002893">
    <property type="entry name" value="Znf_MYND"/>
</dbReference>
<sequence>MLPPSRLFGSASALPTRRPPRTMALPGAPGSGEGLADGVGVRGQRDVGPVLNSPPGPPARSARSVSSLSWETPCGVPLLRWTCPRSVIGKHEASRLLVQDLRPPSVRRELSGGFILLSVSRIFSARPAAPALSRRSEHGQSTDRSSKALAGRRPRVVVPPVPLALMRREDGVARQTGQQRPPDGDEDSTFNEVSVGFNSDITKAEERGGEARSGRAKERGGEFSPVSGSSSRVQTRQPLCLQKTSSLSLQDTHPSTSLYTMSCVPVDCESDSCEACANCGKQGSDTVKLKSCTACRLVKYCGVDCQRAHRKQHKKACKQRAAELKDEQLYSQGHERPEGDFCPICTLPIPLPMGDHSVFNVCCMKRICNGCNVAAQERGMFDCPFCRTRYPDNDADTLAMIQIRVAKKDPVAISQLGLQYFFGWHGLQKDMRRAVELYTEAAEFGSIQALFDLGNAYCHGEGVQEDKAKAAEFYEKAAMQGHTQSRHNLGYLEALSGNHDRAVRHLLISAKMGYKDSLESIEEAFMVGGVATKEQYAEALKGYQAAVEEMKSHDRDEAKRLGHLVEKKDQEAINALGTSYSLNVGLLDHQPSLLNLDVITLSERFNAAEPDGEGSCLTPPWAELEGWRLAMESNSFQPPLIIRAPTNDRERTGPVLLSRHSRPGRIHGHDDAALACAGAGFEWPSVSSSPAQATLRGSGYPPGARPAPRPSFCVPLLHPSSPGLVARDGSALHFQAGGAVGCARTEVPPASALPGRAAEEFAAEATEGDGVAGGAGVRDSLIPPHVLSRPSPGRHHAECLSTDGHSRARKRTLTLNEVSDRFQLRHHESRERKDHGQKGSPARSGRKQGNDCSPADRRQSRKRQAAPRVRRRRDGDGDPALSIHWPIVPSTSFYTMSCVPVVVDGDEVCANCGKQGSDTVKLKNCTACRLVKYCGVDCQRAHRKQHKKACKQRAAELKDEQLYSRGHERPEGDFCPICTLPIPLPMDENSSINVCCMKRICDGCAVAVGKRGMLDCAFCRTSYPGNDADKLAMVQARVAKKDPVAINFLGEQYFYGKLGLQKDTPRAVELYTEAAERGSIIALFNLGAAQDHGVKKGNHGRALRHYLISAKLGHKDSLEMVKMMFMAGLATKEQYAEALKGYQDAVEEMKSPQRDEAMRLGY</sequence>
<feature type="compositionally biased region" description="Gly residues" evidence="6">
    <location>
        <begin position="29"/>
        <end position="41"/>
    </location>
</feature>
<feature type="compositionally biased region" description="Basic and acidic residues" evidence="6">
    <location>
        <begin position="818"/>
        <end position="837"/>
    </location>
</feature>
<feature type="domain" description="MYND-type" evidence="7">
    <location>
        <begin position="276"/>
        <end position="317"/>
    </location>
</feature>
<dbReference type="InterPro" id="IPR011990">
    <property type="entry name" value="TPR-like_helical_dom_sf"/>
</dbReference>
<evidence type="ECO:0000313" key="9">
    <source>
        <dbReference type="Proteomes" id="UP000266841"/>
    </source>
</evidence>
<dbReference type="PROSITE" id="PS01360">
    <property type="entry name" value="ZF_MYND_1"/>
    <property type="match status" value="1"/>
</dbReference>
<evidence type="ECO:0000259" key="7">
    <source>
        <dbReference type="PROSITE" id="PS50865"/>
    </source>
</evidence>
<evidence type="ECO:0000256" key="4">
    <source>
        <dbReference type="ARBA" id="ARBA00038101"/>
    </source>
</evidence>
<feature type="domain" description="MYND-type" evidence="7">
    <location>
        <begin position="909"/>
        <end position="950"/>
    </location>
</feature>
<comment type="caution">
    <text evidence="8">The sequence shown here is derived from an EMBL/GenBank/DDBJ whole genome shotgun (WGS) entry which is preliminary data.</text>
</comment>
<keyword evidence="1" id="KW-0479">Metal-binding</keyword>
<keyword evidence="9" id="KW-1185">Reference proteome</keyword>
<evidence type="ECO:0000313" key="8">
    <source>
        <dbReference type="EMBL" id="EJK57024.1"/>
    </source>
</evidence>
<feature type="compositionally biased region" description="Basic and acidic residues" evidence="6">
    <location>
        <begin position="134"/>
        <end position="146"/>
    </location>
</feature>
<dbReference type="EMBL" id="AGNL01029793">
    <property type="protein sequence ID" value="EJK57024.1"/>
    <property type="molecule type" value="Genomic_DNA"/>
</dbReference>
<dbReference type="Pfam" id="PF01753">
    <property type="entry name" value="zf-MYND"/>
    <property type="match status" value="2"/>
</dbReference>
<dbReference type="InterPro" id="IPR006597">
    <property type="entry name" value="Sel1-like"/>
</dbReference>
<comment type="similarity">
    <text evidence="4">Belongs to the sel-1 family.</text>
</comment>
<dbReference type="SUPFAM" id="SSF81901">
    <property type="entry name" value="HCP-like"/>
    <property type="match status" value="2"/>
</dbReference>
<organism evidence="8 9">
    <name type="scientific">Thalassiosira oceanica</name>
    <name type="common">Marine diatom</name>
    <dbReference type="NCBI Taxonomy" id="159749"/>
    <lineage>
        <taxon>Eukaryota</taxon>
        <taxon>Sar</taxon>
        <taxon>Stramenopiles</taxon>
        <taxon>Ochrophyta</taxon>
        <taxon>Bacillariophyta</taxon>
        <taxon>Coscinodiscophyceae</taxon>
        <taxon>Thalassiosirophycidae</taxon>
        <taxon>Thalassiosirales</taxon>
        <taxon>Thalassiosiraceae</taxon>
        <taxon>Thalassiosira</taxon>
    </lineage>
</organism>
<dbReference type="Gene3D" id="1.25.40.10">
    <property type="entry name" value="Tetratricopeptide repeat domain"/>
    <property type="match status" value="2"/>
</dbReference>
<feature type="compositionally biased region" description="Basic residues" evidence="6">
    <location>
        <begin position="859"/>
        <end position="872"/>
    </location>
</feature>
<evidence type="ECO:0000256" key="2">
    <source>
        <dbReference type="ARBA" id="ARBA00022771"/>
    </source>
</evidence>
<feature type="region of interest" description="Disordered" evidence="6">
    <location>
        <begin position="762"/>
        <end position="882"/>
    </location>
</feature>
<feature type="compositionally biased region" description="Polar residues" evidence="6">
    <location>
        <begin position="226"/>
        <end position="235"/>
    </location>
</feature>
<keyword evidence="3" id="KW-0862">Zinc</keyword>
<dbReference type="SMART" id="SM00671">
    <property type="entry name" value="SEL1"/>
    <property type="match status" value="5"/>
</dbReference>
<feature type="compositionally biased region" description="Polar residues" evidence="6">
    <location>
        <begin position="190"/>
        <end position="201"/>
    </location>
</feature>
<dbReference type="GO" id="GO:0008270">
    <property type="term" value="F:zinc ion binding"/>
    <property type="evidence" value="ECO:0007669"/>
    <property type="project" value="UniProtKB-KW"/>
</dbReference>
<evidence type="ECO:0000256" key="3">
    <source>
        <dbReference type="ARBA" id="ARBA00022833"/>
    </source>
</evidence>
<dbReference type="PANTHER" id="PTHR11102">
    <property type="entry name" value="SEL-1-LIKE PROTEIN"/>
    <property type="match status" value="1"/>
</dbReference>
<evidence type="ECO:0000256" key="6">
    <source>
        <dbReference type="SAM" id="MobiDB-lite"/>
    </source>
</evidence>
<dbReference type="eggNOG" id="KOG1550">
    <property type="taxonomic scope" value="Eukaryota"/>
</dbReference>
<reference evidence="8 9" key="1">
    <citation type="journal article" date="2012" name="Genome Biol.">
        <title>Genome and low-iron response of an oceanic diatom adapted to chronic iron limitation.</title>
        <authorList>
            <person name="Lommer M."/>
            <person name="Specht M."/>
            <person name="Roy A.S."/>
            <person name="Kraemer L."/>
            <person name="Andreson R."/>
            <person name="Gutowska M.A."/>
            <person name="Wolf J."/>
            <person name="Bergner S.V."/>
            <person name="Schilhabel M.B."/>
            <person name="Klostermeier U.C."/>
            <person name="Beiko R.G."/>
            <person name="Rosenstiel P."/>
            <person name="Hippler M."/>
            <person name="Laroche J."/>
        </authorList>
    </citation>
    <scope>NUCLEOTIDE SEQUENCE [LARGE SCALE GENOMIC DNA]</scope>
    <source>
        <strain evidence="8 9">CCMP1005</strain>
    </source>
</reference>
<evidence type="ECO:0000256" key="1">
    <source>
        <dbReference type="ARBA" id="ARBA00022723"/>
    </source>
</evidence>
<keyword evidence="2 5" id="KW-0863">Zinc-finger</keyword>
<dbReference type="PANTHER" id="PTHR11102:SF160">
    <property type="entry name" value="ERAD-ASSOCIATED E3 UBIQUITIN-PROTEIN LIGASE COMPONENT HRD3"/>
    <property type="match status" value="1"/>
</dbReference>
<evidence type="ECO:0000256" key="5">
    <source>
        <dbReference type="PROSITE-ProRule" id="PRU00134"/>
    </source>
</evidence>
<protein>
    <recommendedName>
        <fullName evidence="7">MYND-type domain-containing protein</fullName>
    </recommendedName>
</protein>
<proteinExistence type="inferred from homology"/>
<dbReference type="Pfam" id="PF08238">
    <property type="entry name" value="Sel1"/>
    <property type="match status" value="5"/>
</dbReference>
<dbReference type="PROSITE" id="PS50865">
    <property type="entry name" value="ZF_MYND_2"/>
    <property type="match status" value="2"/>
</dbReference>
<feature type="compositionally biased region" description="Basic and acidic residues" evidence="6">
    <location>
        <begin position="202"/>
        <end position="221"/>
    </location>
</feature>
<dbReference type="SUPFAM" id="SSF144232">
    <property type="entry name" value="HIT/MYND zinc finger-like"/>
    <property type="match status" value="2"/>
</dbReference>
<dbReference type="Proteomes" id="UP000266841">
    <property type="component" value="Unassembled WGS sequence"/>
</dbReference>
<feature type="region of interest" description="Disordered" evidence="6">
    <location>
        <begin position="130"/>
        <end position="235"/>
    </location>
</feature>
<name>K0RX48_THAOC</name>
<accession>K0RX48</accession>
<dbReference type="AlphaFoldDB" id="K0RX48"/>
<gene>
    <name evidence="8" type="ORF">THAOC_22978</name>
</gene>
<dbReference type="Gene3D" id="6.10.140.2220">
    <property type="match status" value="2"/>
</dbReference>
<feature type="region of interest" description="Disordered" evidence="6">
    <location>
        <begin position="1"/>
        <end position="67"/>
    </location>
</feature>
<dbReference type="OrthoDB" id="193263at2759"/>